<feature type="domain" description="DUF7000" evidence="1">
    <location>
        <begin position="5"/>
        <end position="161"/>
    </location>
</feature>
<comment type="caution">
    <text evidence="2">The sequence shown here is derived from an EMBL/GenBank/DDBJ whole genome shotgun (WGS) entry which is preliminary data.</text>
</comment>
<dbReference type="InterPro" id="IPR054269">
    <property type="entry name" value="DUF7000"/>
</dbReference>
<dbReference type="RefSeq" id="WP_102331485.1">
    <property type="nucleotide sequence ID" value="NZ_CP058566.2"/>
</dbReference>
<accession>A0A2P5P4S1</accession>
<evidence type="ECO:0000313" key="3">
    <source>
        <dbReference type="Proteomes" id="UP000235653"/>
    </source>
</evidence>
<evidence type="ECO:0000313" key="2">
    <source>
        <dbReference type="EMBL" id="PPD57291.1"/>
    </source>
</evidence>
<sequence>MTTFSDYVADYREQLAKGGIQRVYRGLMEFMNDLKAQFNRNCPQLGVSSGLYPGYLDMTYFALVPPSLKTRQLKIAVVFIHSTASFEVWLAAANRQVQAKYWELLKGRDWGEYRVVTPGKGIDAILIYNVAPHPDFDNLGSLKKQIEEGTLNFVSRIEEVLRS</sequence>
<gene>
    <name evidence="2" type="ORF">JP09_009590</name>
</gene>
<name>A0A2P5P4S1_9CHLR</name>
<dbReference type="Proteomes" id="UP000235653">
    <property type="component" value="Unassembled WGS sequence"/>
</dbReference>
<keyword evidence="3" id="KW-1185">Reference proteome</keyword>
<evidence type="ECO:0000259" key="1">
    <source>
        <dbReference type="Pfam" id="PF22526"/>
    </source>
</evidence>
<proteinExistence type="predicted"/>
<dbReference type="AlphaFoldDB" id="A0A2P5P4S1"/>
<organism evidence="2 3">
    <name type="scientific">Dehalogenimonas etheniformans</name>
    <dbReference type="NCBI Taxonomy" id="1536648"/>
    <lineage>
        <taxon>Bacteria</taxon>
        <taxon>Bacillati</taxon>
        <taxon>Chloroflexota</taxon>
        <taxon>Dehalococcoidia</taxon>
        <taxon>Dehalococcoidales</taxon>
        <taxon>Dehalococcoidaceae</taxon>
        <taxon>Dehalogenimonas</taxon>
    </lineage>
</organism>
<dbReference type="EMBL" id="JQAN02000014">
    <property type="protein sequence ID" value="PPD57291.1"/>
    <property type="molecule type" value="Genomic_DNA"/>
</dbReference>
<protein>
    <recommendedName>
        <fullName evidence="1">DUF7000 domain-containing protein</fullName>
    </recommendedName>
</protein>
<reference evidence="2 3" key="1">
    <citation type="journal article" date="2017" name="ISME J.">
        <title>Grape pomace compost harbors organohalide-respiring Dehalogenimonas species with novel reductive dehalogenase genes.</title>
        <authorList>
            <person name="Yang Y."/>
            <person name="Higgins S.A."/>
            <person name="Yan J."/>
            <person name="Simsir B."/>
            <person name="Chourey K."/>
            <person name="Iyer R."/>
            <person name="Hettich R.L."/>
            <person name="Baldwin B."/>
            <person name="Ogles D.M."/>
            <person name="Loffler F.E."/>
        </authorList>
    </citation>
    <scope>NUCLEOTIDE SEQUENCE [LARGE SCALE GENOMIC DNA]</scope>
    <source>
        <strain evidence="2 3">GP</strain>
    </source>
</reference>
<dbReference type="Pfam" id="PF22526">
    <property type="entry name" value="DUF7000"/>
    <property type="match status" value="1"/>
</dbReference>
<dbReference type="OrthoDB" id="9816011at2"/>